<dbReference type="Proteomes" id="UP001240236">
    <property type="component" value="Unassembled WGS sequence"/>
</dbReference>
<reference evidence="2 3" key="1">
    <citation type="submission" date="2023-07" db="EMBL/GenBank/DDBJ databases">
        <title>Sequencing the genomes of 1000 actinobacteria strains.</title>
        <authorList>
            <person name="Klenk H.-P."/>
        </authorList>
    </citation>
    <scope>NUCLEOTIDE SEQUENCE [LARGE SCALE GENOMIC DNA]</scope>
    <source>
        <strain evidence="2 3">DSM 44709</strain>
    </source>
</reference>
<dbReference type="RefSeq" id="WP_307234537.1">
    <property type="nucleotide sequence ID" value="NZ_JAUSUZ010000001.1"/>
</dbReference>
<comment type="caution">
    <text evidence="2">The sequence shown here is derived from an EMBL/GenBank/DDBJ whole genome shotgun (WGS) entry which is preliminary data.</text>
</comment>
<dbReference type="AlphaFoldDB" id="A0AAE3VUR2"/>
<feature type="region of interest" description="Disordered" evidence="1">
    <location>
        <begin position="1"/>
        <end position="29"/>
    </location>
</feature>
<gene>
    <name evidence="2" type="ORF">J2S42_000373</name>
</gene>
<organism evidence="2 3">
    <name type="scientific">Catenuloplanes indicus</name>
    <dbReference type="NCBI Taxonomy" id="137267"/>
    <lineage>
        <taxon>Bacteria</taxon>
        <taxon>Bacillati</taxon>
        <taxon>Actinomycetota</taxon>
        <taxon>Actinomycetes</taxon>
        <taxon>Micromonosporales</taxon>
        <taxon>Micromonosporaceae</taxon>
        <taxon>Catenuloplanes</taxon>
    </lineage>
</organism>
<accession>A0AAE3VUR2</accession>
<keyword evidence="3" id="KW-1185">Reference proteome</keyword>
<name>A0AAE3VUR2_9ACTN</name>
<protein>
    <submittedName>
        <fullName evidence="2">Uncharacterized protein</fullName>
    </submittedName>
</protein>
<proteinExistence type="predicted"/>
<evidence type="ECO:0000313" key="2">
    <source>
        <dbReference type="EMBL" id="MDQ0363704.1"/>
    </source>
</evidence>
<sequence length="43" mass="4599">MTTPIRGGDLDITPVGTFPAGPAPALPAPEWTWHRPDRVVTGF</sequence>
<dbReference type="EMBL" id="JAUSUZ010000001">
    <property type="protein sequence ID" value="MDQ0363704.1"/>
    <property type="molecule type" value="Genomic_DNA"/>
</dbReference>
<evidence type="ECO:0000313" key="3">
    <source>
        <dbReference type="Proteomes" id="UP001240236"/>
    </source>
</evidence>
<evidence type="ECO:0000256" key="1">
    <source>
        <dbReference type="SAM" id="MobiDB-lite"/>
    </source>
</evidence>